<keyword evidence="1" id="KW-0863">Zinc-finger</keyword>
<proteinExistence type="predicted"/>
<feature type="domain" description="SWIM-type" evidence="2">
    <location>
        <begin position="56"/>
        <end position="94"/>
    </location>
</feature>
<dbReference type="GO" id="GO:0008270">
    <property type="term" value="F:zinc ion binding"/>
    <property type="evidence" value="ECO:0007669"/>
    <property type="project" value="UniProtKB-KW"/>
</dbReference>
<protein>
    <submittedName>
        <fullName evidence="3">Putative zinc finger, SWIM domain protein</fullName>
    </submittedName>
</protein>
<name>A0A0B6S533_BURPL</name>
<organism evidence="3 4">
    <name type="scientific">Burkholderia plantarii</name>
    <dbReference type="NCBI Taxonomy" id="41899"/>
    <lineage>
        <taxon>Bacteria</taxon>
        <taxon>Pseudomonadati</taxon>
        <taxon>Pseudomonadota</taxon>
        <taxon>Betaproteobacteria</taxon>
        <taxon>Burkholderiales</taxon>
        <taxon>Burkholderiaceae</taxon>
        <taxon>Burkholderia</taxon>
    </lineage>
</organism>
<keyword evidence="4" id="KW-1185">Reference proteome</keyword>
<gene>
    <name evidence="3" type="ORF">BGL_2c03090</name>
</gene>
<evidence type="ECO:0000259" key="2">
    <source>
        <dbReference type="PROSITE" id="PS50966"/>
    </source>
</evidence>
<dbReference type="InterPro" id="IPR007527">
    <property type="entry name" value="Znf_SWIM"/>
</dbReference>
<dbReference type="EMBL" id="CP002581">
    <property type="protein sequence ID" value="AJK48405.1"/>
    <property type="molecule type" value="Genomic_DNA"/>
</dbReference>
<dbReference type="Pfam" id="PF04434">
    <property type="entry name" value="SWIM"/>
    <property type="match status" value="1"/>
</dbReference>
<sequence>MMSPTLADVLTLAAVLELADEKTVARGHACFHEGAVSRLDVDVDRLRATVRGGALYTVELRAGAGRELIHACSCPVGERRQFCKHAVAVALSWLENSGAEVFPVPDVPAKAARKPRKTQADWIDEFLATLDVQALRDWLREAAASDRALRDKLLLAARASGGDKADLKAAVRRIARVSRHLDWREASGYAAGLETLAGSLRERLDGARAGQVVELAELAIELAVASLERVDDSGGAVLPAIRELAAVHLDACLRTRPEPVSLARRLFGLQLIDDWTILGDVLPAYAPALGTDGLQRYREQLDARWDALPALDIGADRRQSYEDDRLRIEAAKLALARFDDDADALIAALAKDLSSGYRFLQVAEACVEYGRDDEALAWARRGIAAGGSHPDTRLHAFCIALHLRNQDFADADACAWQRFLCRPSADAFAALMQVAATTGSTEATRTRALAHLRACIERDASARDDVGTIRRTAYRGELVKALLMGDDAEAAWRVFNEGTVPTEVWRAMAEARGRAHPHDAIALYHRLLPAEIERGTYGARYEPAFEIVKAIAGLRRRHGEHDEFAAELETIRTTHRAKRNFVKLLDSLS</sequence>
<evidence type="ECO:0000313" key="3">
    <source>
        <dbReference type="EMBL" id="AJK48405.1"/>
    </source>
</evidence>
<dbReference type="KEGG" id="bgp:BGL_2c03090"/>
<accession>A0A0B6S533</accession>
<dbReference type="Pfam" id="PF21810">
    <property type="entry name" value="DUF6880"/>
    <property type="match status" value="1"/>
</dbReference>
<dbReference type="KEGG" id="bpla:bpln_2g03590"/>
<reference evidence="4" key="1">
    <citation type="submission" date="2011-03" db="EMBL/GenBank/DDBJ databases">
        <authorList>
            <person name="Voget S."/>
            <person name="Streit W.R."/>
            <person name="Jaeger K.E."/>
            <person name="Daniel R."/>
        </authorList>
    </citation>
    <scope>NUCLEOTIDE SEQUENCE [LARGE SCALE GENOMIC DNA]</scope>
    <source>
        <strain evidence="4">PG1</strain>
    </source>
</reference>
<dbReference type="PROSITE" id="PS50966">
    <property type="entry name" value="ZF_SWIM"/>
    <property type="match status" value="1"/>
</dbReference>
<dbReference type="Proteomes" id="UP000031838">
    <property type="component" value="Chromosome 2"/>
</dbReference>
<evidence type="ECO:0000256" key="1">
    <source>
        <dbReference type="PROSITE-ProRule" id="PRU00325"/>
    </source>
</evidence>
<dbReference type="InterPro" id="IPR049245">
    <property type="entry name" value="DUF6880"/>
</dbReference>
<keyword evidence="1" id="KW-0862">Zinc</keyword>
<dbReference type="HOGENOM" id="CLU_031282_0_0_4"/>
<dbReference type="AlphaFoldDB" id="A0A0B6S533"/>
<reference evidence="3 4" key="2">
    <citation type="journal article" date="2016" name="Appl. Microbiol. Biotechnol.">
        <title>Mutations improving production and secretion of extracellular lipase by Burkholderia glumae PG1.</title>
        <authorList>
            <person name="Knapp A."/>
            <person name="Voget S."/>
            <person name="Gao R."/>
            <person name="Zaburannyi N."/>
            <person name="Krysciak D."/>
            <person name="Breuer M."/>
            <person name="Hauer B."/>
            <person name="Streit W.R."/>
            <person name="Muller R."/>
            <person name="Daniel R."/>
            <person name="Jaeger K.E."/>
        </authorList>
    </citation>
    <scope>NUCLEOTIDE SEQUENCE [LARGE SCALE GENOMIC DNA]</scope>
    <source>
        <strain evidence="3 4">PG1</strain>
    </source>
</reference>
<evidence type="ECO:0000313" key="4">
    <source>
        <dbReference type="Proteomes" id="UP000031838"/>
    </source>
</evidence>
<keyword evidence="1" id="KW-0479">Metal-binding</keyword>